<evidence type="ECO:0000313" key="2">
    <source>
        <dbReference type="Proteomes" id="UP001055811"/>
    </source>
</evidence>
<reference evidence="2" key="1">
    <citation type="journal article" date="2022" name="Mol. Ecol. Resour.">
        <title>The genomes of chicory, endive, great burdock and yacon provide insights into Asteraceae palaeo-polyploidization history and plant inulin production.</title>
        <authorList>
            <person name="Fan W."/>
            <person name="Wang S."/>
            <person name="Wang H."/>
            <person name="Wang A."/>
            <person name="Jiang F."/>
            <person name="Liu H."/>
            <person name="Zhao H."/>
            <person name="Xu D."/>
            <person name="Zhang Y."/>
        </authorList>
    </citation>
    <scope>NUCLEOTIDE SEQUENCE [LARGE SCALE GENOMIC DNA]</scope>
    <source>
        <strain evidence="2">cv. Punajuju</strain>
    </source>
</reference>
<name>A0ACB9F4V2_CICIN</name>
<sequence>MRLGSIERKGRSRSLPVVVVPTIGKAFDPSISKAMISSGNLLASTPVSESTEGEQKEETRMFKFGELQVELTREKAYIGAAIGFVYGIISWELSQGIQNIPKSSFQYANENALLIAQKLQGIKDQSEPKVKRISIAVFVGSSEVNLK</sequence>
<keyword evidence="2" id="KW-1185">Reference proteome</keyword>
<evidence type="ECO:0000313" key="1">
    <source>
        <dbReference type="EMBL" id="KAI3766142.1"/>
    </source>
</evidence>
<dbReference type="Proteomes" id="UP001055811">
    <property type="component" value="Linkage Group LG03"/>
</dbReference>
<proteinExistence type="predicted"/>
<organism evidence="1 2">
    <name type="scientific">Cichorium intybus</name>
    <name type="common">Chicory</name>
    <dbReference type="NCBI Taxonomy" id="13427"/>
    <lineage>
        <taxon>Eukaryota</taxon>
        <taxon>Viridiplantae</taxon>
        <taxon>Streptophyta</taxon>
        <taxon>Embryophyta</taxon>
        <taxon>Tracheophyta</taxon>
        <taxon>Spermatophyta</taxon>
        <taxon>Magnoliopsida</taxon>
        <taxon>eudicotyledons</taxon>
        <taxon>Gunneridae</taxon>
        <taxon>Pentapetalae</taxon>
        <taxon>asterids</taxon>
        <taxon>campanulids</taxon>
        <taxon>Asterales</taxon>
        <taxon>Asteraceae</taxon>
        <taxon>Cichorioideae</taxon>
        <taxon>Cichorieae</taxon>
        <taxon>Cichoriinae</taxon>
        <taxon>Cichorium</taxon>
    </lineage>
</organism>
<protein>
    <submittedName>
        <fullName evidence="1">Uncharacterized protein</fullName>
    </submittedName>
</protein>
<dbReference type="EMBL" id="CM042011">
    <property type="protein sequence ID" value="KAI3766142.1"/>
    <property type="molecule type" value="Genomic_DNA"/>
</dbReference>
<reference evidence="1 2" key="2">
    <citation type="journal article" date="2022" name="Mol. Ecol. Resour.">
        <title>The genomes of chicory, endive, great burdock and yacon provide insights into Asteraceae paleo-polyploidization history and plant inulin production.</title>
        <authorList>
            <person name="Fan W."/>
            <person name="Wang S."/>
            <person name="Wang H."/>
            <person name="Wang A."/>
            <person name="Jiang F."/>
            <person name="Liu H."/>
            <person name="Zhao H."/>
            <person name="Xu D."/>
            <person name="Zhang Y."/>
        </authorList>
    </citation>
    <scope>NUCLEOTIDE SEQUENCE [LARGE SCALE GENOMIC DNA]</scope>
    <source>
        <strain evidence="2">cv. Punajuju</strain>
        <tissue evidence="1">Leaves</tissue>
    </source>
</reference>
<accession>A0ACB9F4V2</accession>
<comment type="caution">
    <text evidence="1">The sequence shown here is derived from an EMBL/GenBank/DDBJ whole genome shotgun (WGS) entry which is preliminary data.</text>
</comment>
<gene>
    <name evidence="1" type="ORF">L2E82_16193</name>
</gene>